<evidence type="ECO:0000313" key="11">
    <source>
        <dbReference type="EMBL" id="MBR0648644.1"/>
    </source>
</evidence>
<dbReference type="EMBL" id="JAAEDI010000003">
    <property type="protein sequence ID" value="MBR0648644.1"/>
    <property type="molecule type" value="Genomic_DNA"/>
</dbReference>
<evidence type="ECO:0000256" key="7">
    <source>
        <dbReference type="ARBA" id="ARBA00022989"/>
    </source>
</evidence>
<dbReference type="InterPro" id="IPR050366">
    <property type="entry name" value="BP-dependent_transpt_permease"/>
</dbReference>
<dbReference type="PANTHER" id="PTHR43386">
    <property type="entry name" value="OLIGOPEPTIDE TRANSPORT SYSTEM PERMEASE PROTEIN APPC"/>
    <property type="match status" value="1"/>
</dbReference>
<dbReference type="SUPFAM" id="SSF161098">
    <property type="entry name" value="MetI-like"/>
    <property type="match status" value="1"/>
</dbReference>
<evidence type="ECO:0000256" key="5">
    <source>
        <dbReference type="ARBA" id="ARBA00022856"/>
    </source>
</evidence>
<dbReference type="InterPro" id="IPR035906">
    <property type="entry name" value="MetI-like_sf"/>
</dbReference>
<protein>
    <submittedName>
        <fullName evidence="11">ABC transporter permease</fullName>
    </submittedName>
</protein>
<dbReference type="PANTHER" id="PTHR43386:SF1">
    <property type="entry name" value="D,D-DIPEPTIDE TRANSPORT SYSTEM PERMEASE PROTEIN DDPC-RELATED"/>
    <property type="match status" value="1"/>
</dbReference>
<evidence type="ECO:0000256" key="9">
    <source>
        <dbReference type="RuleBase" id="RU363032"/>
    </source>
</evidence>
<reference evidence="12" key="1">
    <citation type="journal article" date="2021" name="Syst. Appl. Microbiol.">
        <title>Roseomonas hellenica sp. nov., isolated from roots of wild-growing Alkanna tinctoria.</title>
        <authorList>
            <person name="Rat A."/>
            <person name="Naranjo H.D."/>
            <person name="Lebbe L."/>
            <person name="Cnockaert M."/>
            <person name="Krigas N."/>
            <person name="Grigoriadou K."/>
            <person name="Maloupa E."/>
            <person name="Willems A."/>
        </authorList>
    </citation>
    <scope>NUCLEOTIDE SEQUENCE [LARGE SCALE GENOMIC DNA]</scope>
    <source>
        <strain evidence="12">LMG 31159</strain>
    </source>
</reference>
<sequence>MAGTQSLRSPAVAPSAGVASGIGALWRVLRIIMGYPTGAIGLVLILLFALMAIFGPMLAPQSPFEVSRTAAGGVVRLSPPSWDNWLGTTNQGLDVFSQLLWGARVALTVGVISAIGSIVLGTLIGLIAGYFGGWTDEVLMRITDVAFGIPFLPTALVIISITGPSLALIILLITLFLWRTTARVIRAQVLTLKTRPFVWAAKAAGASEAKIIFVHIAPNVLPLSFLYMAIGVQGGVMLEAALSFLGFGDPHVMSWGSMLNEAFKAGAMRTAWWWVAPPGIALSLFVVSVFMVTRAYEELLNPRLREI</sequence>
<keyword evidence="2 9" id="KW-0813">Transport</keyword>
<evidence type="ECO:0000256" key="4">
    <source>
        <dbReference type="ARBA" id="ARBA00022692"/>
    </source>
</evidence>
<evidence type="ECO:0000256" key="6">
    <source>
        <dbReference type="ARBA" id="ARBA00022927"/>
    </source>
</evidence>
<name>A0ABS5ECA7_9PROT</name>
<feature type="transmembrane region" description="Helical" evidence="9">
    <location>
        <begin position="151"/>
        <end position="178"/>
    </location>
</feature>
<evidence type="ECO:0000259" key="10">
    <source>
        <dbReference type="PROSITE" id="PS50928"/>
    </source>
</evidence>
<dbReference type="RefSeq" id="WP_211865987.1">
    <property type="nucleotide sequence ID" value="NZ_JAAEDI010000003.1"/>
</dbReference>
<evidence type="ECO:0000256" key="1">
    <source>
        <dbReference type="ARBA" id="ARBA00004651"/>
    </source>
</evidence>
<evidence type="ECO:0000313" key="12">
    <source>
        <dbReference type="Proteomes" id="UP000698752"/>
    </source>
</evidence>
<organism evidence="11 12">
    <name type="scientific">Neoroseomonas terrae</name>
    <dbReference type="NCBI Taxonomy" id="424799"/>
    <lineage>
        <taxon>Bacteria</taxon>
        <taxon>Pseudomonadati</taxon>
        <taxon>Pseudomonadota</taxon>
        <taxon>Alphaproteobacteria</taxon>
        <taxon>Acetobacterales</taxon>
        <taxon>Acetobacteraceae</taxon>
        <taxon>Neoroseomonas</taxon>
    </lineage>
</organism>
<dbReference type="Proteomes" id="UP000698752">
    <property type="component" value="Unassembled WGS sequence"/>
</dbReference>
<accession>A0ABS5ECA7</accession>
<evidence type="ECO:0000256" key="2">
    <source>
        <dbReference type="ARBA" id="ARBA00022448"/>
    </source>
</evidence>
<keyword evidence="5" id="KW-0571">Peptide transport</keyword>
<evidence type="ECO:0000256" key="3">
    <source>
        <dbReference type="ARBA" id="ARBA00022475"/>
    </source>
</evidence>
<dbReference type="PROSITE" id="PS50928">
    <property type="entry name" value="ABC_TM1"/>
    <property type="match status" value="1"/>
</dbReference>
<keyword evidence="7 9" id="KW-1133">Transmembrane helix</keyword>
<feature type="transmembrane region" description="Helical" evidence="9">
    <location>
        <begin position="39"/>
        <end position="59"/>
    </location>
</feature>
<dbReference type="Pfam" id="PF00528">
    <property type="entry name" value="BPD_transp_1"/>
    <property type="match status" value="1"/>
</dbReference>
<dbReference type="InterPro" id="IPR000515">
    <property type="entry name" value="MetI-like"/>
</dbReference>
<proteinExistence type="inferred from homology"/>
<comment type="caution">
    <text evidence="11">The sequence shown here is derived from an EMBL/GenBank/DDBJ whole genome shotgun (WGS) entry which is preliminary data.</text>
</comment>
<keyword evidence="3" id="KW-1003">Cell membrane</keyword>
<comment type="subcellular location">
    <subcellularLocation>
        <location evidence="1 9">Cell membrane</location>
        <topology evidence="1 9">Multi-pass membrane protein</topology>
    </subcellularLocation>
</comment>
<keyword evidence="6" id="KW-0653">Protein transport</keyword>
<dbReference type="Pfam" id="PF12911">
    <property type="entry name" value="OppC_N"/>
    <property type="match status" value="1"/>
</dbReference>
<keyword evidence="4 9" id="KW-0812">Transmembrane</keyword>
<comment type="similarity">
    <text evidence="9">Belongs to the binding-protein-dependent transport system permease family.</text>
</comment>
<dbReference type="CDD" id="cd06261">
    <property type="entry name" value="TM_PBP2"/>
    <property type="match status" value="1"/>
</dbReference>
<dbReference type="Gene3D" id="1.10.3720.10">
    <property type="entry name" value="MetI-like"/>
    <property type="match status" value="1"/>
</dbReference>
<feature type="transmembrane region" description="Helical" evidence="9">
    <location>
        <begin position="271"/>
        <end position="293"/>
    </location>
</feature>
<keyword evidence="8 9" id="KW-0472">Membrane</keyword>
<feature type="transmembrane region" description="Helical" evidence="9">
    <location>
        <begin position="105"/>
        <end position="131"/>
    </location>
</feature>
<dbReference type="InterPro" id="IPR025966">
    <property type="entry name" value="OppC_N"/>
</dbReference>
<keyword evidence="12" id="KW-1185">Reference proteome</keyword>
<feature type="domain" description="ABC transmembrane type-1" evidence="10">
    <location>
        <begin position="103"/>
        <end position="293"/>
    </location>
</feature>
<gene>
    <name evidence="11" type="ORF">GXW78_03140</name>
</gene>
<evidence type="ECO:0000256" key="8">
    <source>
        <dbReference type="ARBA" id="ARBA00023136"/>
    </source>
</evidence>